<evidence type="ECO:0000313" key="3">
    <source>
        <dbReference type="EMBL" id="PKY47199.1"/>
    </source>
</evidence>
<organism evidence="3 4">
    <name type="scientific">Rhizophagus irregularis</name>
    <dbReference type="NCBI Taxonomy" id="588596"/>
    <lineage>
        <taxon>Eukaryota</taxon>
        <taxon>Fungi</taxon>
        <taxon>Fungi incertae sedis</taxon>
        <taxon>Mucoromycota</taxon>
        <taxon>Glomeromycotina</taxon>
        <taxon>Glomeromycetes</taxon>
        <taxon>Glomerales</taxon>
        <taxon>Glomeraceae</taxon>
        <taxon>Rhizophagus</taxon>
    </lineage>
</organism>
<dbReference type="EMBL" id="LLXI01000524">
    <property type="protein sequence ID" value="PKY47199.1"/>
    <property type="molecule type" value="Genomic_DNA"/>
</dbReference>
<accession>A0A2I1GKN4</accession>
<keyword evidence="2" id="KW-1133">Transmembrane helix</keyword>
<dbReference type="AlphaFoldDB" id="A0A2I1GKN4"/>
<gene>
    <name evidence="3" type="ORF">RhiirA4_421211</name>
</gene>
<reference evidence="3 4" key="1">
    <citation type="submission" date="2015-10" db="EMBL/GenBank/DDBJ databases">
        <title>Genome analyses suggest a sexual origin of heterokaryosis in a supposedly ancient asexual fungus.</title>
        <authorList>
            <person name="Ropars J."/>
            <person name="Sedzielewska K."/>
            <person name="Noel J."/>
            <person name="Charron P."/>
            <person name="Farinelli L."/>
            <person name="Marton T."/>
            <person name="Kruger M."/>
            <person name="Pelin A."/>
            <person name="Brachmann A."/>
            <person name="Corradi N."/>
        </authorList>
    </citation>
    <scope>NUCLEOTIDE SEQUENCE [LARGE SCALE GENOMIC DNA]</scope>
    <source>
        <strain evidence="3 4">A4</strain>
    </source>
</reference>
<evidence type="ECO:0000256" key="1">
    <source>
        <dbReference type="SAM" id="MobiDB-lite"/>
    </source>
</evidence>
<keyword evidence="2" id="KW-0812">Transmembrane</keyword>
<name>A0A2I1GKN4_9GLOM</name>
<feature type="region of interest" description="Disordered" evidence="1">
    <location>
        <begin position="1"/>
        <end position="20"/>
    </location>
</feature>
<sequence length="150" mass="17504">MPLHNIQKVPYNKQAQPETSEITEKSGLFNLNNANRLITELTIDLNVQENCRNQRKERCKGHKRLATIPIAVGTNVNIYLNVYIIFITIFGQTHAKQEENYLPTFQLKKFNLPPFVSQDSFFTLIKENLEIFQHFKTPEMISNLAKIFHK</sequence>
<feature type="transmembrane region" description="Helical" evidence="2">
    <location>
        <begin position="65"/>
        <end position="90"/>
    </location>
</feature>
<evidence type="ECO:0000256" key="2">
    <source>
        <dbReference type="SAM" id="Phobius"/>
    </source>
</evidence>
<dbReference type="Proteomes" id="UP000234323">
    <property type="component" value="Unassembled WGS sequence"/>
</dbReference>
<comment type="caution">
    <text evidence="3">The sequence shown here is derived from an EMBL/GenBank/DDBJ whole genome shotgun (WGS) entry which is preliminary data.</text>
</comment>
<proteinExistence type="predicted"/>
<keyword evidence="4" id="KW-1185">Reference proteome</keyword>
<keyword evidence="2" id="KW-0472">Membrane</keyword>
<protein>
    <submittedName>
        <fullName evidence="3">Uncharacterized protein</fullName>
    </submittedName>
</protein>
<evidence type="ECO:0000313" key="4">
    <source>
        <dbReference type="Proteomes" id="UP000234323"/>
    </source>
</evidence>